<evidence type="ECO:0000313" key="2">
    <source>
        <dbReference type="Proteomes" id="UP000054567"/>
    </source>
</evidence>
<reference evidence="2" key="2">
    <citation type="journal article" date="2009" name="Genome Res.">
        <title>Comparative genomic analyses of the human fungal pathogens Coccidioides and their relatives.</title>
        <authorList>
            <person name="Sharpton T.J."/>
            <person name="Stajich J.E."/>
            <person name="Rounsley S.D."/>
            <person name="Gardner M.J."/>
            <person name="Wortman J.R."/>
            <person name="Jordar V.S."/>
            <person name="Maiti R."/>
            <person name="Kodira C.D."/>
            <person name="Neafsey D.E."/>
            <person name="Zeng Q."/>
            <person name="Hung C.-Y."/>
            <person name="McMahan C."/>
            <person name="Muszewska A."/>
            <person name="Grynberg M."/>
            <person name="Mandel M.A."/>
            <person name="Kellner E.M."/>
            <person name="Barker B.M."/>
            <person name="Galgiani J.N."/>
            <person name="Orbach M.J."/>
            <person name="Kirkland T.N."/>
            <person name="Cole G.T."/>
            <person name="Henn M.R."/>
            <person name="Birren B.W."/>
            <person name="Taylor J.W."/>
        </authorList>
    </citation>
    <scope>NUCLEOTIDE SEQUENCE [LARGE SCALE GENOMIC DNA]</scope>
    <source>
        <strain evidence="2">RMSCC 3488</strain>
    </source>
</reference>
<sequence>MEKVGGLHHPRIAAVGYQEAHQCRPEALLRFNATGSASKTVVSEKVVNPLMKEELLQRRNCRSMEVGYSDQGRGRRAFCLRRKNVSTGPIRGVSTAKLHEARCFLVCTVYGDVDMLIMSTIVCVRTRVAIASRIGRAARFSRTRRAPVFLFQEPESRGAIQADENSQAQHGGGKSTCSTVGLGLATKERPIPIIPYCSIYRYVITYGVMYGLMYARSSPYGPNDLLDNDQGVRRTEYGVRSTYQRPITLPIQTSLGGGIAAPPRSKLST</sequence>
<accession>A0A0J6IEX3</accession>
<reference evidence="1 2" key="1">
    <citation type="submission" date="2007-06" db="EMBL/GenBank/DDBJ databases">
        <title>The Genome Sequence of Coccidioides posadasii RMSCC_3488.</title>
        <authorList>
            <consortium name="Coccidioides Genome Resources Consortium"/>
            <consortium name="The Broad Institute Genome Sequencing Platform"/>
            <person name="Henn M.R."/>
            <person name="Sykes S."/>
            <person name="Young S."/>
            <person name="Jaffe D."/>
            <person name="Berlin A."/>
            <person name="Alvarez P."/>
            <person name="Butler J."/>
            <person name="Gnerre S."/>
            <person name="Grabherr M."/>
            <person name="Mauceli E."/>
            <person name="Brockman W."/>
            <person name="Kodira C."/>
            <person name="Alvarado L."/>
            <person name="Zeng Q."/>
            <person name="Crawford M."/>
            <person name="Antoine C."/>
            <person name="Devon K."/>
            <person name="Galgiani J."/>
            <person name="Orsborn K."/>
            <person name="Lewis M.L."/>
            <person name="Nusbaum C."/>
            <person name="Galagan J."/>
            <person name="Birren B."/>
        </authorList>
    </citation>
    <scope>NUCLEOTIDE SEQUENCE [LARGE SCALE GENOMIC DNA]</scope>
    <source>
        <strain evidence="1 2">RMSCC 3488</strain>
    </source>
</reference>
<proteinExistence type="predicted"/>
<dbReference type="Proteomes" id="UP000054567">
    <property type="component" value="Unassembled WGS sequence"/>
</dbReference>
<reference evidence="2" key="3">
    <citation type="journal article" date="2010" name="Genome Res.">
        <title>Population genomic sequencing of Coccidioides fungi reveals recent hybridization and transposon control.</title>
        <authorList>
            <person name="Neafsey D.E."/>
            <person name="Barker B.M."/>
            <person name="Sharpton T.J."/>
            <person name="Stajich J.E."/>
            <person name="Park D.J."/>
            <person name="Whiston E."/>
            <person name="Hung C.-Y."/>
            <person name="McMahan C."/>
            <person name="White J."/>
            <person name="Sykes S."/>
            <person name="Heiman D."/>
            <person name="Young S."/>
            <person name="Zeng Q."/>
            <person name="Abouelleil A."/>
            <person name="Aftuck L."/>
            <person name="Bessette D."/>
            <person name="Brown A."/>
            <person name="FitzGerald M."/>
            <person name="Lui A."/>
            <person name="Macdonald J.P."/>
            <person name="Priest M."/>
            <person name="Orbach M.J."/>
            <person name="Galgiani J.N."/>
            <person name="Kirkland T.N."/>
            <person name="Cole G.T."/>
            <person name="Birren B.W."/>
            <person name="Henn M.R."/>
            <person name="Taylor J.W."/>
            <person name="Rounsley S.D."/>
        </authorList>
    </citation>
    <scope>NUCLEOTIDE SEQUENCE [LARGE SCALE GENOMIC DNA]</scope>
    <source>
        <strain evidence="2">RMSCC 3488</strain>
    </source>
</reference>
<protein>
    <submittedName>
        <fullName evidence="1">Uncharacterized protein</fullName>
    </submittedName>
</protein>
<name>A0A0J6IEX3_COCPO</name>
<dbReference type="AlphaFoldDB" id="A0A0J6IEX3"/>
<gene>
    <name evidence="1" type="ORF">CPAG_06624</name>
</gene>
<dbReference type="EMBL" id="DS268112">
    <property type="protein sequence ID" value="KMM70312.1"/>
    <property type="molecule type" value="Genomic_DNA"/>
</dbReference>
<organism evidence="1 2">
    <name type="scientific">Coccidioides posadasii RMSCC 3488</name>
    <dbReference type="NCBI Taxonomy" id="454284"/>
    <lineage>
        <taxon>Eukaryota</taxon>
        <taxon>Fungi</taxon>
        <taxon>Dikarya</taxon>
        <taxon>Ascomycota</taxon>
        <taxon>Pezizomycotina</taxon>
        <taxon>Eurotiomycetes</taxon>
        <taxon>Eurotiomycetidae</taxon>
        <taxon>Onygenales</taxon>
        <taxon>Onygenaceae</taxon>
        <taxon>Coccidioides</taxon>
    </lineage>
</organism>
<evidence type="ECO:0000313" key="1">
    <source>
        <dbReference type="EMBL" id="KMM70312.1"/>
    </source>
</evidence>
<dbReference type="VEuPathDB" id="FungiDB:CPAG_06624"/>